<keyword evidence="4" id="KW-0238">DNA-binding</keyword>
<evidence type="ECO:0000256" key="2">
    <source>
        <dbReference type="SAM" id="MobiDB-lite"/>
    </source>
</evidence>
<proteinExistence type="predicted"/>
<dbReference type="InterPro" id="IPR021104">
    <property type="entry name" value="KfrA_DNA-bd_N"/>
</dbReference>
<comment type="caution">
    <text evidence="4">The sequence shown here is derived from an EMBL/GenBank/DDBJ whole genome shotgun (WGS) entry which is preliminary data.</text>
</comment>
<organism evidence="4 5">
    <name type="scientific">Pseudomonas psychrophila</name>
    <dbReference type="NCBI Taxonomy" id="122355"/>
    <lineage>
        <taxon>Bacteria</taxon>
        <taxon>Pseudomonadati</taxon>
        <taxon>Pseudomonadota</taxon>
        <taxon>Gammaproteobacteria</taxon>
        <taxon>Pseudomonadales</taxon>
        <taxon>Pseudomonadaceae</taxon>
        <taxon>Pseudomonas</taxon>
    </lineage>
</organism>
<feature type="region of interest" description="Disordered" evidence="2">
    <location>
        <begin position="236"/>
        <end position="268"/>
    </location>
</feature>
<evidence type="ECO:0000313" key="5">
    <source>
        <dbReference type="Proteomes" id="UP000658390"/>
    </source>
</evidence>
<gene>
    <name evidence="4" type="ORF">JFT45_22265</name>
</gene>
<dbReference type="RefSeq" id="WP_198822866.1">
    <property type="nucleotide sequence ID" value="NZ_JAEKCZ010000026.1"/>
</dbReference>
<feature type="domain" description="KfrA N-terminal DNA-binding" evidence="3">
    <location>
        <begin position="14"/>
        <end position="128"/>
    </location>
</feature>
<accession>A0A8I1KAB5</accession>
<evidence type="ECO:0000259" key="3">
    <source>
        <dbReference type="Pfam" id="PF11740"/>
    </source>
</evidence>
<dbReference type="AlphaFoldDB" id="A0A8I1KAB5"/>
<evidence type="ECO:0000313" key="4">
    <source>
        <dbReference type="EMBL" id="MBJ2259230.1"/>
    </source>
</evidence>
<protein>
    <submittedName>
        <fullName evidence="4">DNA-binding protein</fullName>
    </submittedName>
</protein>
<name>A0A8I1KAB5_9PSED</name>
<dbReference type="Proteomes" id="UP000658390">
    <property type="component" value="Unassembled WGS sequence"/>
</dbReference>
<dbReference type="Pfam" id="PF11740">
    <property type="entry name" value="KfrA_N"/>
    <property type="match status" value="1"/>
</dbReference>
<evidence type="ECO:0000256" key="1">
    <source>
        <dbReference type="SAM" id="Coils"/>
    </source>
</evidence>
<dbReference type="EMBL" id="JAEKCZ010000026">
    <property type="protein sequence ID" value="MBJ2259230.1"/>
    <property type="molecule type" value="Genomic_DNA"/>
</dbReference>
<feature type="coiled-coil region" evidence="1">
    <location>
        <begin position="139"/>
        <end position="173"/>
    </location>
</feature>
<sequence>MQTQSSNAQFKSTRQWVHDYAARLLANGEEVRQTSIRELIAAEHGITASPNLVNDEIKKFWVKAGPLMSARLRRPGIPDEVCLSFDKIWDVALDAAAAGHELERKQLQAQADGAVAAMKTAQASEEAAIERFNGQTREIEGLRADKLSLTEQLQTNEAERKGLATELKDQTEKAAAQHALHMQEQQRLQGLMDGLQQQLTDLRSSSQRELTTLAEIHQVELVKTQDFLMRETARVRDEEKAKTDKLSKELERERNEKDQLRQLRSSARDEAAQLRGRLEAMEKNEEKLERQLTHLSELNEKLERRNTQLSEQNDKLQTTLLESVKARVTASELMVENLPNPPANKG</sequence>
<reference evidence="4" key="1">
    <citation type="submission" date="2020-12" db="EMBL/GenBank/DDBJ databases">
        <title>Antibiotic resistance and phylogeny of Pseudomonas spp. isolated over three decades from chicken meat in the Norwegian food chain.</title>
        <authorList>
            <person name="Moen B."/>
        </authorList>
    </citation>
    <scope>NUCLEOTIDE SEQUENCE</scope>
    <source>
        <strain evidence="4">MF6762</strain>
    </source>
</reference>
<dbReference type="GO" id="GO:0003677">
    <property type="term" value="F:DNA binding"/>
    <property type="evidence" value="ECO:0007669"/>
    <property type="project" value="UniProtKB-KW"/>
</dbReference>
<keyword evidence="1" id="KW-0175">Coiled coil</keyword>